<protein>
    <submittedName>
        <fullName evidence="10">Response regulator transcription factor</fullName>
    </submittedName>
</protein>
<dbReference type="InterPro" id="IPR039420">
    <property type="entry name" value="WalR-like"/>
</dbReference>
<dbReference type="Gene3D" id="1.10.10.10">
    <property type="entry name" value="Winged helix-like DNA-binding domain superfamily/Winged helix DNA-binding domain"/>
    <property type="match status" value="1"/>
</dbReference>
<keyword evidence="3" id="KW-0805">Transcription regulation</keyword>
<dbReference type="InterPro" id="IPR016032">
    <property type="entry name" value="Sig_transdc_resp-reg_C-effctor"/>
</dbReference>
<feature type="domain" description="OmpR/PhoB-type" evidence="9">
    <location>
        <begin position="132"/>
        <end position="228"/>
    </location>
</feature>
<dbReference type="GO" id="GO:0032993">
    <property type="term" value="C:protein-DNA complex"/>
    <property type="evidence" value="ECO:0007669"/>
    <property type="project" value="TreeGrafter"/>
</dbReference>
<dbReference type="InterPro" id="IPR011006">
    <property type="entry name" value="CheY-like_superfamily"/>
</dbReference>
<evidence type="ECO:0000256" key="2">
    <source>
        <dbReference type="ARBA" id="ARBA00023012"/>
    </source>
</evidence>
<sequence length="228" mass="25497">MAKEKILVVDDEEDILELVRYNLANEGYRVDCVPSGEEALIKAAELNPDLILLDLMLPGLDGLDVCRELKADPGTRHIPIVMLTAKGEDADIVSGLELGAEDYVTKPFSPRILLARLKVVLRRKRNMAPEEETVMRRDDLTIDPSRHEARVEGRPLGLTTTEFRILHFLARRPGRVFSREQIISAVKGDDYAVTERSVDVQIVSLRKKLGKSGGAIETVRGVGYRLKE</sequence>
<evidence type="ECO:0000256" key="5">
    <source>
        <dbReference type="ARBA" id="ARBA00023163"/>
    </source>
</evidence>
<reference evidence="10" key="1">
    <citation type="submission" date="2020-07" db="EMBL/GenBank/DDBJ databases">
        <title>Huge and variable diversity of episymbiotic CPR bacteria and DPANN archaea in groundwater ecosystems.</title>
        <authorList>
            <person name="He C.Y."/>
            <person name="Keren R."/>
            <person name="Whittaker M."/>
            <person name="Farag I.F."/>
            <person name="Doudna J."/>
            <person name="Cate J.H.D."/>
            <person name="Banfield J.F."/>
        </authorList>
    </citation>
    <scope>NUCLEOTIDE SEQUENCE</scope>
    <source>
        <strain evidence="10">NC_groundwater_1664_Pr3_B-0.1um_52_9</strain>
    </source>
</reference>
<name>A0A9D6Z457_9BACT</name>
<evidence type="ECO:0000256" key="1">
    <source>
        <dbReference type="ARBA" id="ARBA00022553"/>
    </source>
</evidence>
<dbReference type="AlphaFoldDB" id="A0A9D6Z457"/>
<dbReference type="Pfam" id="PF00072">
    <property type="entry name" value="Response_reg"/>
    <property type="match status" value="1"/>
</dbReference>
<dbReference type="InterPro" id="IPR001789">
    <property type="entry name" value="Sig_transdc_resp-reg_receiver"/>
</dbReference>
<feature type="domain" description="Response regulatory" evidence="8">
    <location>
        <begin position="5"/>
        <end position="121"/>
    </location>
</feature>
<evidence type="ECO:0000313" key="11">
    <source>
        <dbReference type="Proteomes" id="UP000807825"/>
    </source>
</evidence>
<dbReference type="PANTHER" id="PTHR48111">
    <property type="entry name" value="REGULATOR OF RPOS"/>
    <property type="match status" value="1"/>
</dbReference>
<dbReference type="SMART" id="SM00448">
    <property type="entry name" value="REC"/>
    <property type="match status" value="1"/>
</dbReference>
<proteinExistence type="predicted"/>
<dbReference type="CDD" id="cd00383">
    <property type="entry name" value="trans_reg_C"/>
    <property type="match status" value="1"/>
</dbReference>
<keyword evidence="2" id="KW-0902">Two-component regulatory system</keyword>
<evidence type="ECO:0000259" key="8">
    <source>
        <dbReference type="PROSITE" id="PS50110"/>
    </source>
</evidence>
<dbReference type="Proteomes" id="UP000807825">
    <property type="component" value="Unassembled WGS sequence"/>
</dbReference>
<dbReference type="PANTHER" id="PTHR48111:SF4">
    <property type="entry name" value="DNA-BINDING DUAL TRANSCRIPTIONAL REGULATOR OMPR"/>
    <property type="match status" value="1"/>
</dbReference>
<dbReference type="Pfam" id="PF00486">
    <property type="entry name" value="Trans_reg_C"/>
    <property type="match status" value="1"/>
</dbReference>
<feature type="DNA-binding region" description="OmpR/PhoB-type" evidence="7">
    <location>
        <begin position="132"/>
        <end position="228"/>
    </location>
</feature>
<organism evidence="10 11">
    <name type="scientific">Desulfomonile tiedjei</name>
    <dbReference type="NCBI Taxonomy" id="2358"/>
    <lineage>
        <taxon>Bacteria</taxon>
        <taxon>Pseudomonadati</taxon>
        <taxon>Thermodesulfobacteriota</taxon>
        <taxon>Desulfomonilia</taxon>
        <taxon>Desulfomonilales</taxon>
        <taxon>Desulfomonilaceae</taxon>
        <taxon>Desulfomonile</taxon>
    </lineage>
</organism>
<evidence type="ECO:0000256" key="4">
    <source>
        <dbReference type="ARBA" id="ARBA00023125"/>
    </source>
</evidence>
<dbReference type="PROSITE" id="PS50110">
    <property type="entry name" value="RESPONSE_REGULATORY"/>
    <property type="match status" value="1"/>
</dbReference>
<keyword evidence="4 7" id="KW-0238">DNA-binding</keyword>
<dbReference type="Gene3D" id="3.40.50.2300">
    <property type="match status" value="1"/>
</dbReference>
<evidence type="ECO:0000256" key="3">
    <source>
        <dbReference type="ARBA" id="ARBA00023015"/>
    </source>
</evidence>
<dbReference type="SUPFAM" id="SSF52172">
    <property type="entry name" value="CheY-like"/>
    <property type="match status" value="1"/>
</dbReference>
<evidence type="ECO:0000259" key="9">
    <source>
        <dbReference type="PROSITE" id="PS51755"/>
    </source>
</evidence>
<comment type="caution">
    <text evidence="10">The sequence shown here is derived from an EMBL/GenBank/DDBJ whole genome shotgun (WGS) entry which is preliminary data.</text>
</comment>
<dbReference type="FunFam" id="3.40.50.2300:FF:000001">
    <property type="entry name" value="DNA-binding response regulator PhoB"/>
    <property type="match status" value="1"/>
</dbReference>
<dbReference type="EMBL" id="JACRDE010000363">
    <property type="protein sequence ID" value="MBI5250575.1"/>
    <property type="molecule type" value="Genomic_DNA"/>
</dbReference>
<dbReference type="GO" id="GO:0005829">
    <property type="term" value="C:cytosol"/>
    <property type="evidence" value="ECO:0007669"/>
    <property type="project" value="TreeGrafter"/>
</dbReference>
<accession>A0A9D6Z457</accession>
<keyword evidence="1 6" id="KW-0597">Phosphoprotein</keyword>
<dbReference type="InterPro" id="IPR036388">
    <property type="entry name" value="WH-like_DNA-bd_sf"/>
</dbReference>
<keyword evidence="5" id="KW-0804">Transcription</keyword>
<evidence type="ECO:0000313" key="10">
    <source>
        <dbReference type="EMBL" id="MBI5250575.1"/>
    </source>
</evidence>
<feature type="modified residue" description="4-aspartylphosphate" evidence="6">
    <location>
        <position position="54"/>
    </location>
</feature>
<gene>
    <name evidence="10" type="ORF">HY912_13880</name>
</gene>
<dbReference type="InterPro" id="IPR001867">
    <property type="entry name" value="OmpR/PhoB-type_DNA-bd"/>
</dbReference>
<dbReference type="GO" id="GO:0000976">
    <property type="term" value="F:transcription cis-regulatory region binding"/>
    <property type="evidence" value="ECO:0007669"/>
    <property type="project" value="TreeGrafter"/>
</dbReference>
<dbReference type="GO" id="GO:0006355">
    <property type="term" value="P:regulation of DNA-templated transcription"/>
    <property type="evidence" value="ECO:0007669"/>
    <property type="project" value="InterPro"/>
</dbReference>
<evidence type="ECO:0000256" key="7">
    <source>
        <dbReference type="PROSITE-ProRule" id="PRU01091"/>
    </source>
</evidence>
<evidence type="ECO:0000256" key="6">
    <source>
        <dbReference type="PROSITE-ProRule" id="PRU00169"/>
    </source>
</evidence>
<dbReference type="SUPFAM" id="SSF46894">
    <property type="entry name" value="C-terminal effector domain of the bipartite response regulators"/>
    <property type="match status" value="1"/>
</dbReference>
<dbReference type="SMART" id="SM00862">
    <property type="entry name" value="Trans_reg_C"/>
    <property type="match status" value="1"/>
</dbReference>
<dbReference type="GO" id="GO:0000156">
    <property type="term" value="F:phosphorelay response regulator activity"/>
    <property type="evidence" value="ECO:0007669"/>
    <property type="project" value="TreeGrafter"/>
</dbReference>
<dbReference type="PROSITE" id="PS51755">
    <property type="entry name" value="OMPR_PHOB"/>
    <property type="match status" value="1"/>
</dbReference>